<reference evidence="2" key="1">
    <citation type="submission" date="2018-07" db="EMBL/GenBank/DDBJ databases">
        <title>Complete genome sequence of Sphingomonas bisphenolicum strain AO1, a bisphenol A degradative bacterium isolated from Japanese farm field.</title>
        <authorList>
            <person name="Murakami M."/>
            <person name="Koh M."/>
            <person name="Koba S."/>
            <person name="Matsumura Y."/>
        </authorList>
    </citation>
    <scope>NUCLEOTIDE SEQUENCE</scope>
    <source>
        <strain evidence="2">AO1</strain>
    </source>
</reference>
<accession>A0ABM7G640</accession>
<proteinExistence type="predicted"/>
<evidence type="ECO:0000313" key="2">
    <source>
        <dbReference type="EMBL" id="BBF70094.1"/>
    </source>
</evidence>
<dbReference type="Proteomes" id="UP001059971">
    <property type="component" value="Chromosome 1"/>
</dbReference>
<keyword evidence="1" id="KW-0812">Transmembrane</keyword>
<keyword evidence="3" id="KW-1185">Reference proteome</keyword>
<name>A0ABM7G640_9SPHN</name>
<evidence type="ECO:0000256" key="1">
    <source>
        <dbReference type="SAM" id="Phobius"/>
    </source>
</evidence>
<dbReference type="EMBL" id="AP018817">
    <property type="protein sequence ID" value="BBF70094.1"/>
    <property type="molecule type" value="Genomic_DNA"/>
</dbReference>
<organism evidence="2 3">
    <name type="scientific">Sphingomonas bisphenolicum</name>
    <dbReference type="NCBI Taxonomy" id="296544"/>
    <lineage>
        <taxon>Bacteria</taxon>
        <taxon>Pseudomonadati</taxon>
        <taxon>Pseudomonadota</taxon>
        <taxon>Alphaproteobacteria</taxon>
        <taxon>Sphingomonadales</taxon>
        <taxon>Sphingomonadaceae</taxon>
        <taxon>Sphingomonas</taxon>
    </lineage>
</organism>
<dbReference type="RefSeq" id="WP_261934529.1">
    <property type="nucleotide sequence ID" value="NZ_AP018817.1"/>
</dbReference>
<evidence type="ECO:0008006" key="4">
    <source>
        <dbReference type="Google" id="ProtNLM"/>
    </source>
</evidence>
<keyword evidence="1" id="KW-0472">Membrane</keyword>
<gene>
    <name evidence="2" type="ORF">SBA_ch1_22940</name>
</gene>
<feature type="transmembrane region" description="Helical" evidence="1">
    <location>
        <begin position="56"/>
        <end position="74"/>
    </location>
</feature>
<sequence length="890" mass="96220">MTGGSTIVEFWRDEQTATGNESQTDDILLLKQAVLDIDENDAAEDAGDGTIKRIRWGLLVLAVGWIGFAGWAIATSGDLAAGPFAWANAIVTLAIPLILLGVGYMLLVRNSRAESRRYLDTARALRTEADLLELRLGRISSQLETARQAMQDQAELLDSYGAAASSNMEASAELIAARAHTTAERAETAERAAMALVARMDMLIGSIPELEDRTGRMTAQMMDNGHALAERIDTLEARLHALAELSDDARARTLSATKSLSSQLTQLQETTRTATEEVTGMAEIAAGRIDATAQSARQAMDRSRQDLEAHATALNTLVEAAQTGMAETSAQVRQTLTHDLDSTEHDLRERTDSALSRMKDAMASTDEALSRRTEALEALVAAARTGISGASEEALTLFERDMESMETDLRRRLDVALQQAQETLAVTDGGLTSQAATLDALIARSRESLTAIGDDTVAGLSDSIGDVESRLHQVNDMIEGQRSLMSSLHSSLHDTIASTEGRFAALEDSALARGERLTGALVRMTEETLRIDKALSAGGMTAEKLIGCAETLLVALDSSVRELDETYPAALERFDARLEQSRTLLGSTAPEMERLEAISEALVGRTAEAEEMLRGQGSRLTEWLESTQGGLEANRGLVERLRTTLDAAHQDATRITEGAGPLLVTALLRVKDTADQAAERARQALGRAIPDAAQQLAQASDEALQAVIGEKVTAQIEQVARVAEEAVKAAHQASERLTRQLLTIADTSASVEQRIGEAERASESRDRDHFARRSALLIESLNSTAIDVAKILSNDVTDSAWSAYLKGDRGVFTRRAVKLLDAGESREIALHYDNDAEFRDHVNRYIHDFEAMLRIILSARDGNALGVAVLSSDMGKLYVALAQAIERLRQ</sequence>
<keyword evidence="1" id="KW-1133">Transmembrane helix</keyword>
<evidence type="ECO:0000313" key="3">
    <source>
        <dbReference type="Proteomes" id="UP001059971"/>
    </source>
</evidence>
<protein>
    <recommendedName>
        <fullName evidence="4">ATPase</fullName>
    </recommendedName>
</protein>
<feature type="transmembrane region" description="Helical" evidence="1">
    <location>
        <begin position="86"/>
        <end position="107"/>
    </location>
</feature>